<dbReference type="EMBL" id="LGRB01000019">
    <property type="protein sequence ID" value="OCT45495.1"/>
    <property type="molecule type" value="Genomic_DNA"/>
</dbReference>
<protein>
    <recommendedName>
        <fullName evidence="1">AB hydrolase-1 domain-containing protein</fullName>
    </recommendedName>
</protein>
<dbReference type="Proteomes" id="UP000094526">
    <property type="component" value="Unassembled WGS sequence"/>
</dbReference>
<accession>A0A1C1CAE3</accession>
<dbReference type="STRING" id="86049.A0A1C1CAE3"/>
<dbReference type="VEuPathDB" id="FungiDB:CLCR_01756"/>
<dbReference type="AlphaFoldDB" id="A0A1C1CAE3"/>
<evidence type="ECO:0000313" key="2">
    <source>
        <dbReference type="EMBL" id="OCT45495.1"/>
    </source>
</evidence>
<proteinExistence type="predicted"/>
<dbReference type="OrthoDB" id="10249433at2759"/>
<comment type="caution">
    <text evidence="2">The sequence shown here is derived from an EMBL/GenBank/DDBJ whole genome shotgun (WGS) entry which is preliminary data.</text>
</comment>
<dbReference type="PANTHER" id="PTHR43194">
    <property type="entry name" value="HYDROLASE ALPHA/BETA FOLD FAMILY"/>
    <property type="match status" value="1"/>
</dbReference>
<keyword evidence="3" id="KW-1185">Reference proteome</keyword>
<dbReference type="InterPro" id="IPR050228">
    <property type="entry name" value="Carboxylesterase_BioH"/>
</dbReference>
<evidence type="ECO:0000313" key="3">
    <source>
        <dbReference type="Proteomes" id="UP000094526"/>
    </source>
</evidence>
<dbReference type="InterPro" id="IPR000073">
    <property type="entry name" value="AB_hydrolase_1"/>
</dbReference>
<dbReference type="InterPro" id="IPR029058">
    <property type="entry name" value="AB_hydrolase_fold"/>
</dbReference>
<dbReference type="VEuPathDB" id="FungiDB:G647_03406"/>
<organism evidence="2 3">
    <name type="scientific">Cladophialophora carrionii</name>
    <dbReference type="NCBI Taxonomy" id="86049"/>
    <lineage>
        <taxon>Eukaryota</taxon>
        <taxon>Fungi</taxon>
        <taxon>Dikarya</taxon>
        <taxon>Ascomycota</taxon>
        <taxon>Pezizomycotina</taxon>
        <taxon>Eurotiomycetes</taxon>
        <taxon>Chaetothyriomycetidae</taxon>
        <taxon>Chaetothyriales</taxon>
        <taxon>Herpotrichiellaceae</taxon>
        <taxon>Cladophialophora</taxon>
    </lineage>
</organism>
<dbReference type="SUPFAM" id="SSF53474">
    <property type="entry name" value="alpha/beta-Hydrolases"/>
    <property type="match status" value="1"/>
</dbReference>
<name>A0A1C1CAE3_9EURO</name>
<dbReference type="eggNOG" id="KOG1454">
    <property type="taxonomic scope" value="Eukaryota"/>
</dbReference>
<dbReference type="PANTHER" id="PTHR43194:SF2">
    <property type="entry name" value="PEROXISOMAL MEMBRANE PROTEIN LPX1"/>
    <property type="match status" value="1"/>
</dbReference>
<dbReference type="PRINTS" id="PR00111">
    <property type="entry name" value="ABHYDROLASE"/>
</dbReference>
<feature type="domain" description="AB hydrolase-1" evidence="1">
    <location>
        <begin position="3"/>
        <end position="104"/>
    </location>
</feature>
<evidence type="ECO:0000259" key="1">
    <source>
        <dbReference type="Pfam" id="PF00561"/>
    </source>
</evidence>
<sequence>MLHATLHDRRDYEVVAEHFAKKYKAITVDWPWHGDSKGSSNEDYLSAVGFADVLEDVVDGLELGSAMVIGNSVGGLAAARFAINQPDKVRGLVLVNTGGFVEWTPSLGCLQSLLVHRQCRAL</sequence>
<reference evidence="3" key="1">
    <citation type="submission" date="2015-07" db="EMBL/GenBank/DDBJ databases">
        <authorList>
            <person name="Teixeira M.M."/>
            <person name="Souza R.C."/>
            <person name="Almeida L.G."/>
            <person name="Vicente V.A."/>
            <person name="de Hoog S."/>
            <person name="Bocca A.L."/>
            <person name="de Almeida S.R."/>
            <person name="Vasconcelos A.T."/>
            <person name="Felipe M.S."/>
        </authorList>
    </citation>
    <scope>NUCLEOTIDE SEQUENCE [LARGE SCALE GENOMIC DNA]</scope>
    <source>
        <strain evidence="3">KSF</strain>
    </source>
</reference>
<dbReference type="Pfam" id="PF00561">
    <property type="entry name" value="Abhydrolase_1"/>
    <property type="match status" value="1"/>
</dbReference>
<dbReference type="Gene3D" id="3.40.50.1820">
    <property type="entry name" value="alpha/beta hydrolase"/>
    <property type="match status" value="1"/>
</dbReference>
<gene>
    <name evidence="2" type="ORF">CLCR_01756</name>
</gene>